<dbReference type="KEGG" id="pnp:IJ22_32080"/>
<dbReference type="InterPro" id="IPR036390">
    <property type="entry name" value="WH_DNA-bd_sf"/>
</dbReference>
<dbReference type="Gene3D" id="1.10.10.10">
    <property type="entry name" value="Winged helix-like DNA-binding domain superfamily/Winged helix DNA-binding domain"/>
    <property type="match status" value="1"/>
</dbReference>
<dbReference type="SMART" id="SM00895">
    <property type="entry name" value="FCD"/>
    <property type="match status" value="1"/>
</dbReference>
<dbReference type="CDD" id="cd07377">
    <property type="entry name" value="WHTH_GntR"/>
    <property type="match status" value="1"/>
</dbReference>
<accession>A0A0U2UBE7</accession>
<dbReference type="InterPro" id="IPR011711">
    <property type="entry name" value="GntR_C"/>
</dbReference>
<dbReference type="InterPro" id="IPR036388">
    <property type="entry name" value="WH-like_DNA-bd_sf"/>
</dbReference>
<dbReference type="Gene3D" id="1.20.120.530">
    <property type="entry name" value="GntR ligand-binding domain-like"/>
    <property type="match status" value="1"/>
</dbReference>
<dbReference type="InterPro" id="IPR008920">
    <property type="entry name" value="TF_FadR/GntR_C"/>
</dbReference>
<proteinExistence type="predicted"/>
<evidence type="ECO:0000313" key="2">
    <source>
        <dbReference type="Proteomes" id="UP000061660"/>
    </source>
</evidence>
<evidence type="ECO:0000313" key="1">
    <source>
        <dbReference type="EMBL" id="ALS23577.1"/>
    </source>
</evidence>
<dbReference type="Pfam" id="PF00392">
    <property type="entry name" value="GntR"/>
    <property type="match status" value="1"/>
</dbReference>
<name>A0A0U2UBE7_9BACL</name>
<dbReference type="AlphaFoldDB" id="A0A0U2UBE7"/>
<dbReference type="GO" id="GO:0003700">
    <property type="term" value="F:DNA-binding transcription factor activity"/>
    <property type="evidence" value="ECO:0007669"/>
    <property type="project" value="InterPro"/>
</dbReference>
<dbReference type="SUPFAM" id="SSF48008">
    <property type="entry name" value="GntR ligand-binding domain-like"/>
    <property type="match status" value="1"/>
</dbReference>
<organism evidence="1 2">
    <name type="scientific">Paenibacillus naphthalenovorans</name>
    <dbReference type="NCBI Taxonomy" id="162209"/>
    <lineage>
        <taxon>Bacteria</taxon>
        <taxon>Bacillati</taxon>
        <taxon>Bacillota</taxon>
        <taxon>Bacilli</taxon>
        <taxon>Bacillales</taxon>
        <taxon>Paenibacillaceae</taxon>
        <taxon>Paenibacillus</taxon>
    </lineage>
</organism>
<dbReference type="Pfam" id="PF07729">
    <property type="entry name" value="FCD"/>
    <property type="match status" value="1"/>
</dbReference>
<keyword evidence="2" id="KW-1185">Reference proteome</keyword>
<dbReference type="SMART" id="SM00345">
    <property type="entry name" value="HTH_GNTR"/>
    <property type="match status" value="1"/>
</dbReference>
<dbReference type="EMBL" id="CP013652">
    <property type="protein sequence ID" value="ALS23577.1"/>
    <property type="molecule type" value="Genomic_DNA"/>
</dbReference>
<dbReference type="STRING" id="162209.IJ22_32080"/>
<dbReference type="PANTHER" id="PTHR43537">
    <property type="entry name" value="TRANSCRIPTIONAL REGULATOR, GNTR FAMILY"/>
    <property type="match status" value="1"/>
</dbReference>
<reference evidence="1 2" key="2">
    <citation type="journal article" date="2016" name="Genome Announc.">
        <title>Complete Genome Sequences of Two Interactive Moderate Thermophiles, Paenibacillus napthalenovorans 32O-Y and Paenibacillus sp. 32O-W.</title>
        <authorList>
            <person name="Butler R.R.III."/>
            <person name="Wang J."/>
            <person name="Stark B.C."/>
            <person name="Pombert J.F."/>
        </authorList>
    </citation>
    <scope>NUCLEOTIDE SEQUENCE [LARGE SCALE GENOMIC DNA]</scope>
    <source>
        <strain evidence="1 2">32O-Y</strain>
    </source>
</reference>
<dbReference type="PANTHER" id="PTHR43537:SF45">
    <property type="entry name" value="GNTR FAMILY REGULATORY PROTEIN"/>
    <property type="match status" value="1"/>
</dbReference>
<dbReference type="RefSeq" id="WP_054820327.1">
    <property type="nucleotide sequence ID" value="NZ_BJCS01000017.1"/>
</dbReference>
<dbReference type="Proteomes" id="UP000061660">
    <property type="component" value="Chromosome"/>
</dbReference>
<dbReference type="PATRIC" id="fig|162209.4.peg.3434"/>
<dbReference type="SUPFAM" id="SSF46785">
    <property type="entry name" value="Winged helix' DNA-binding domain"/>
    <property type="match status" value="1"/>
</dbReference>
<reference evidence="2" key="1">
    <citation type="submission" date="2015-12" db="EMBL/GenBank/DDBJ databases">
        <title>Complete genome sequences of two moderately thermophilic Paenibacillus species.</title>
        <authorList>
            <person name="Butler R.III."/>
            <person name="Wang J."/>
            <person name="Stark B.C."/>
            <person name="Pombert J.-F."/>
        </authorList>
    </citation>
    <scope>NUCLEOTIDE SEQUENCE [LARGE SCALE GENOMIC DNA]</scope>
    <source>
        <strain evidence="2">32O-Y</strain>
    </source>
</reference>
<dbReference type="PROSITE" id="PS50949">
    <property type="entry name" value="HTH_GNTR"/>
    <property type="match status" value="1"/>
</dbReference>
<protein>
    <submittedName>
        <fullName evidence="1">FCD domain-containing protein</fullName>
    </submittedName>
</protein>
<sequence>MLNEATLLNEEECYLRLKEDICRGILMPNQHLVELDLAKSYGAGRAAIRTALARLEQEGLVERERYRGARVRLVTEEEAIEILEVRTALEGLAARRAAENATDEDEGVLQDILNEMKIYYEANDLLKYSDCNTRLHHMLIKMSGNKTAAKVLDTLNSQSVRFQYKTILQRGRPDKSYEDHRAIVEAVIRRDPDAAEQAMRLHLGRILNGLRDLF</sequence>
<gene>
    <name evidence="1" type="ORF">IJ22_32080</name>
</gene>
<dbReference type="OrthoDB" id="9781630at2"/>
<dbReference type="InterPro" id="IPR000524">
    <property type="entry name" value="Tscrpt_reg_HTH_GntR"/>
</dbReference>